<sequence>MNSPLDPASQPTPGNSAGTPRPTPGPTPGASPGPKPDVRPGVHPGAVPRPSQIAKNAAGQAASPVPSQKQSDPSKFGRVEEDGTAWVKGLDGSERQIGQFKAGTPEEGLRHFATRYEDLATEVSLLENRVRKNPDEAPQVRQSAENLRESLATVAVIGDLPALDQRLARLLDDSAQAEEKSNQAKQDRRAQSIARKEALAAEAEDIGENSTDWKAAGERLREILQEWKTIRGVDRTTDDALWNRYSAGRDAFSRRRGAHFSELDRNRGVAKQKKEELVERAEALMNSVEWGETARAFKDLMQEWKAAGRATREADDSLWERFKAAQDKFFDARKADSAKKDTEFEANADAKQALLDEYDSKINPEQGIDKARQQLRELNEKWDEIGFVPRARIREFDQKIGALESRVTDAADAEWRRTDPEALARVAQFQAKVDQFTKEAEAAEAKGNEKKAAQLRAQAAQWQEWADAAASATEN</sequence>
<keyword evidence="4" id="KW-1185">Reference proteome</keyword>
<dbReference type="Pfam" id="PF03993">
    <property type="entry name" value="DUF349"/>
    <property type="match status" value="3"/>
</dbReference>
<feature type="coiled-coil region" evidence="1">
    <location>
        <begin position="426"/>
        <end position="458"/>
    </location>
</feature>
<feature type="region of interest" description="Disordered" evidence="2">
    <location>
        <begin position="177"/>
        <end position="196"/>
    </location>
</feature>
<dbReference type="RefSeq" id="WP_194556271.1">
    <property type="nucleotide sequence ID" value="NZ_JADKMY010000001.1"/>
</dbReference>
<reference evidence="3 4" key="1">
    <citation type="submission" date="2020-10" db="EMBL/GenBank/DDBJ databases">
        <title>Novel species in genus Corynebacterium.</title>
        <authorList>
            <person name="Zhang G."/>
        </authorList>
    </citation>
    <scope>NUCLEOTIDE SEQUENCE [LARGE SCALE GENOMIC DNA]</scope>
    <source>
        <strain evidence="3 4">DSM 45110</strain>
    </source>
</reference>
<gene>
    <name evidence="3" type="ORF">IRY30_05145</name>
</gene>
<organism evidence="3 4">
    <name type="scientific">Corynebacterium suicordis DSM 45110</name>
    <dbReference type="NCBI Taxonomy" id="1121369"/>
    <lineage>
        <taxon>Bacteria</taxon>
        <taxon>Bacillati</taxon>
        <taxon>Actinomycetota</taxon>
        <taxon>Actinomycetes</taxon>
        <taxon>Mycobacteriales</taxon>
        <taxon>Corynebacteriaceae</taxon>
        <taxon>Corynebacterium</taxon>
    </lineage>
</organism>
<feature type="compositionally biased region" description="Pro residues" evidence="2">
    <location>
        <begin position="21"/>
        <end position="35"/>
    </location>
</feature>
<feature type="region of interest" description="Disordered" evidence="2">
    <location>
        <begin position="1"/>
        <end position="105"/>
    </location>
</feature>
<dbReference type="EMBL" id="JADKMY010000001">
    <property type="protein sequence ID" value="MBF4553468.1"/>
    <property type="molecule type" value="Genomic_DNA"/>
</dbReference>
<dbReference type="InterPro" id="IPR007139">
    <property type="entry name" value="DUF349"/>
</dbReference>
<accession>A0ABR9ZJ64</accession>
<evidence type="ECO:0000313" key="4">
    <source>
        <dbReference type="Proteomes" id="UP000635902"/>
    </source>
</evidence>
<evidence type="ECO:0000256" key="1">
    <source>
        <dbReference type="SAM" id="Coils"/>
    </source>
</evidence>
<keyword evidence="1" id="KW-0175">Coiled coil</keyword>
<protein>
    <submittedName>
        <fullName evidence="3">DUF349 domain-containing protein</fullName>
    </submittedName>
</protein>
<dbReference type="Proteomes" id="UP000635902">
    <property type="component" value="Unassembled WGS sequence"/>
</dbReference>
<evidence type="ECO:0000313" key="3">
    <source>
        <dbReference type="EMBL" id="MBF4553468.1"/>
    </source>
</evidence>
<comment type="caution">
    <text evidence="3">The sequence shown here is derived from an EMBL/GenBank/DDBJ whole genome shotgun (WGS) entry which is preliminary data.</text>
</comment>
<evidence type="ECO:0000256" key="2">
    <source>
        <dbReference type="SAM" id="MobiDB-lite"/>
    </source>
</evidence>
<name>A0ABR9ZJ64_9CORY</name>
<proteinExistence type="predicted"/>
<feature type="compositionally biased region" description="Polar residues" evidence="2">
    <location>
        <begin position="1"/>
        <end position="17"/>
    </location>
</feature>